<dbReference type="Proteomes" id="UP000694910">
    <property type="component" value="Unplaced"/>
</dbReference>
<proteinExistence type="inferred from homology"/>
<dbReference type="InterPro" id="IPR023392">
    <property type="entry name" value="Tom20_dom_sf"/>
</dbReference>
<dbReference type="SUPFAM" id="SSF47157">
    <property type="entry name" value="Mitochondrial import receptor subunit Tom20"/>
    <property type="match status" value="1"/>
</dbReference>
<dbReference type="PANTHER" id="PTHR12430:SF1">
    <property type="entry name" value="TOMM20-LIKE PROTEIN 1"/>
    <property type="match status" value="1"/>
</dbReference>
<name>A0ABM0HFY0_CERSS</name>
<gene>
    <name evidence="10" type="primary">LOC101391728</name>
</gene>
<reference evidence="10" key="1">
    <citation type="submission" date="2025-08" db="UniProtKB">
        <authorList>
            <consortium name="RefSeq"/>
        </authorList>
    </citation>
    <scope>IDENTIFICATION</scope>
</reference>
<evidence type="ECO:0000256" key="6">
    <source>
        <dbReference type="ARBA" id="ARBA00023128"/>
    </source>
</evidence>
<comment type="subcellular location">
    <subcellularLocation>
        <location evidence="1">Mitochondrion outer membrane</location>
        <topology evidence="1">Single-pass membrane protein</topology>
    </subcellularLocation>
</comment>
<evidence type="ECO:0000256" key="7">
    <source>
        <dbReference type="ARBA" id="ARBA00023136"/>
    </source>
</evidence>
<keyword evidence="4 8" id="KW-1000">Mitochondrion outer membrane</keyword>
<keyword evidence="3" id="KW-0812">Transmembrane</keyword>
<dbReference type="Gene3D" id="1.20.960.10">
    <property type="entry name" value="Mitochondrial outer membrane translocase complex, subunit Tom20 domain"/>
    <property type="match status" value="1"/>
</dbReference>
<dbReference type="RefSeq" id="XP_004426256.1">
    <property type="nucleotide sequence ID" value="XM_004426199.2"/>
</dbReference>
<evidence type="ECO:0000256" key="3">
    <source>
        <dbReference type="ARBA" id="ARBA00022692"/>
    </source>
</evidence>
<protein>
    <submittedName>
        <fullName evidence="10">TOMM20-like protein 1</fullName>
    </submittedName>
</protein>
<keyword evidence="5" id="KW-1133">Transmembrane helix</keyword>
<evidence type="ECO:0000313" key="9">
    <source>
        <dbReference type="Proteomes" id="UP000694910"/>
    </source>
</evidence>
<dbReference type="InterPro" id="IPR022422">
    <property type="entry name" value="MAS20_rcpt_metazoan"/>
</dbReference>
<dbReference type="GeneID" id="101391728"/>
<keyword evidence="9" id="KW-1185">Reference proteome</keyword>
<evidence type="ECO:0000313" key="10">
    <source>
        <dbReference type="RefSeq" id="XP_004426256.1"/>
    </source>
</evidence>
<accession>A0ABM0HFY0</accession>
<evidence type="ECO:0000256" key="1">
    <source>
        <dbReference type="ARBA" id="ARBA00004572"/>
    </source>
</evidence>
<dbReference type="PRINTS" id="PR01989">
    <property type="entry name" value="EUOM20RECPTR"/>
</dbReference>
<organism evidence="9 10">
    <name type="scientific">Ceratotherium simum simum</name>
    <name type="common">Southern white rhinoceros</name>
    <dbReference type="NCBI Taxonomy" id="73337"/>
    <lineage>
        <taxon>Eukaryota</taxon>
        <taxon>Metazoa</taxon>
        <taxon>Chordata</taxon>
        <taxon>Craniata</taxon>
        <taxon>Vertebrata</taxon>
        <taxon>Euteleostomi</taxon>
        <taxon>Mammalia</taxon>
        <taxon>Eutheria</taxon>
        <taxon>Laurasiatheria</taxon>
        <taxon>Perissodactyla</taxon>
        <taxon>Rhinocerotidae</taxon>
        <taxon>Ceratotherium</taxon>
    </lineage>
</organism>
<keyword evidence="7 8" id="KW-0472">Membrane</keyword>
<dbReference type="PRINTS" id="PR00351">
    <property type="entry name" value="OM20RECEPTOR"/>
</dbReference>
<evidence type="ECO:0000256" key="8">
    <source>
        <dbReference type="PIRNR" id="PIRNR037707"/>
    </source>
</evidence>
<evidence type="ECO:0000256" key="5">
    <source>
        <dbReference type="ARBA" id="ARBA00022989"/>
    </source>
</evidence>
<dbReference type="InterPro" id="IPR002056">
    <property type="entry name" value="MAS20"/>
</dbReference>
<evidence type="ECO:0000256" key="2">
    <source>
        <dbReference type="ARBA" id="ARBA00005792"/>
    </source>
</evidence>
<comment type="similarity">
    <text evidence="2 8">Belongs to the Tom20 family.</text>
</comment>
<keyword evidence="6 8" id="KW-0496">Mitochondrion</keyword>
<sequence>MPCVRTLLGLLAALAAGGAVAFLAYCVYFDRKRRCDPAFRRRLRDKRRARQQQQAGGRGAQLWDPAKNEKLRERFLQEVRMGELWLSRGEHRMGVEHLSNALLVCGQPQELLKVFKHTLPPKVFEMLLHKIPLICQQFEADMNEQEYLEDDPD</sequence>
<dbReference type="PIRSF" id="PIRSF037707">
    <property type="entry name" value="MAS20_rcpt"/>
    <property type="match status" value="1"/>
</dbReference>
<evidence type="ECO:0000256" key="4">
    <source>
        <dbReference type="ARBA" id="ARBA00022787"/>
    </source>
</evidence>
<dbReference type="PANTHER" id="PTHR12430">
    <property type="entry name" value="MITOCHONDRIAL IMPORT RECEPTOR SUBUNIT TOM20"/>
    <property type="match status" value="1"/>
</dbReference>
<dbReference type="Pfam" id="PF02064">
    <property type="entry name" value="MAS20"/>
    <property type="match status" value="1"/>
</dbReference>